<protein>
    <submittedName>
        <fullName evidence="2">Putative secreted protein</fullName>
    </submittedName>
</protein>
<proteinExistence type="evidence at transcript level"/>
<feature type="non-terminal residue" evidence="2">
    <location>
        <position position="1"/>
    </location>
</feature>
<sequence length="138" mass="15370">LVKLLYSKINCFLGVFFAALVTLHVDVDGGLVKPEEAYNCYWAIANASDRVCRNHEQDGTFSFQLSHVFSTMRRSSDYVLGTAYLPVPGITDTDEKVTRTYESSGPEGLSKVTVNQKPVPGKPLPLKSRRYRLRPVGT</sequence>
<accession>A0A090X9E7</accession>
<organism evidence="2">
    <name type="scientific">Ixodes ricinus</name>
    <name type="common">Common tick</name>
    <name type="synonym">Acarus ricinus</name>
    <dbReference type="NCBI Taxonomy" id="34613"/>
    <lineage>
        <taxon>Eukaryota</taxon>
        <taxon>Metazoa</taxon>
        <taxon>Ecdysozoa</taxon>
        <taxon>Arthropoda</taxon>
        <taxon>Chelicerata</taxon>
        <taxon>Arachnida</taxon>
        <taxon>Acari</taxon>
        <taxon>Parasitiformes</taxon>
        <taxon>Ixodida</taxon>
        <taxon>Ixodoidea</taxon>
        <taxon>Ixodidae</taxon>
        <taxon>Ixodinae</taxon>
        <taxon>Ixodes</taxon>
    </lineage>
</organism>
<reference evidence="2" key="1">
    <citation type="journal article" date="2015" name="PLoS Negl. Trop. Dis.">
        <title>Deep Sequencing Analysis of the Ixodes ricinus Haemocytome.</title>
        <authorList>
            <person name="Kotsyfakis M."/>
            <person name="Kopacek P."/>
            <person name="Franta Z."/>
            <person name="Pedra J.H."/>
            <person name="Ribeiro J.M."/>
        </authorList>
    </citation>
    <scope>NUCLEOTIDE SEQUENCE</scope>
</reference>
<dbReference type="AlphaFoldDB" id="A0A090X9E7"/>
<name>A0A090X9E7_IXORI</name>
<evidence type="ECO:0000313" key="2">
    <source>
        <dbReference type="EMBL" id="JAC92524.1"/>
    </source>
</evidence>
<evidence type="ECO:0000256" key="1">
    <source>
        <dbReference type="SAM" id="MobiDB-lite"/>
    </source>
</evidence>
<feature type="region of interest" description="Disordered" evidence="1">
    <location>
        <begin position="100"/>
        <end position="127"/>
    </location>
</feature>
<dbReference type="EMBL" id="GBIH01002186">
    <property type="protein sequence ID" value="JAC92524.1"/>
    <property type="molecule type" value="mRNA"/>
</dbReference>